<dbReference type="PANTHER" id="PTHR11102:SF160">
    <property type="entry name" value="ERAD-ASSOCIATED E3 UBIQUITIN-PROTEIN LIGASE COMPONENT HRD3"/>
    <property type="match status" value="1"/>
</dbReference>
<evidence type="ECO:0000313" key="3">
    <source>
        <dbReference type="Proteomes" id="UP000807825"/>
    </source>
</evidence>
<sequence length="163" mass="18140">MKRNEYNLKSLRLQGKQGDAWAQFTLGEMYRKGVGVVQNSTEAAKWYRRLAANSICRTADYLLGLMYLKGEGVRKDYAKAFKRFSLASTGGHRAAPRSASGECTRTDRGFLRTWKGRHGGSGRQPSRRGISESPGTGTAGWTWTAKRVARQEMWIFPLVGGSS</sequence>
<feature type="region of interest" description="Disordered" evidence="1">
    <location>
        <begin position="114"/>
        <end position="141"/>
    </location>
</feature>
<reference evidence="2" key="1">
    <citation type="submission" date="2020-07" db="EMBL/GenBank/DDBJ databases">
        <title>Huge and variable diversity of episymbiotic CPR bacteria and DPANN archaea in groundwater ecosystems.</title>
        <authorList>
            <person name="He C.Y."/>
            <person name="Keren R."/>
            <person name="Whittaker M."/>
            <person name="Farag I.F."/>
            <person name="Doudna J."/>
            <person name="Cate J.H.D."/>
            <person name="Banfield J.F."/>
        </authorList>
    </citation>
    <scope>NUCLEOTIDE SEQUENCE</scope>
    <source>
        <strain evidence="2">NC_groundwater_1664_Pr3_B-0.1um_52_9</strain>
    </source>
</reference>
<accession>A0A9D6V077</accession>
<name>A0A9D6V077_9BACT</name>
<dbReference type="InterPro" id="IPR050767">
    <property type="entry name" value="Sel1_AlgK"/>
</dbReference>
<gene>
    <name evidence="2" type="ORF">HY912_06415</name>
</gene>
<dbReference type="InterPro" id="IPR006597">
    <property type="entry name" value="Sel1-like"/>
</dbReference>
<dbReference type="PANTHER" id="PTHR11102">
    <property type="entry name" value="SEL-1-LIKE PROTEIN"/>
    <property type="match status" value="1"/>
</dbReference>
<dbReference type="Gene3D" id="1.25.40.10">
    <property type="entry name" value="Tetratricopeptide repeat domain"/>
    <property type="match status" value="1"/>
</dbReference>
<dbReference type="Proteomes" id="UP000807825">
    <property type="component" value="Unassembled WGS sequence"/>
</dbReference>
<dbReference type="Pfam" id="PF08238">
    <property type="entry name" value="Sel1"/>
    <property type="match status" value="2"/>
</dbReference>
<comment type="caution">
    <text evidence="2">The sequence shown here is derived from an EMBL/GenBank/DDBJ whole genome shotgun (WGS) entry which is preliminary data.</text>
</comment>
<dbReference type="AlphaFoldDB" id="A0A9D6V077"/>
<proteinExistence type="predicted"/>
<dbReference type="SMART" id="SM00671">
    <property type="entry name" value="SEL1"/>
    <property type="match status" value="2"/>
</dbReference>
<dbReference type="EMBL" id="JACRDE010000182">
    <property type="protein sequence ID" value="MBI5249109.1"/>
    <property type="molecule type" value="Genomic_DNA"/>
</dbReference>
<dbReference type="SUPFAM" id="SSF81901">
    <property type="entry name" value="HCP-like"/>
    <property type="match status" value="1"/>
</dbReference>
<evidence type="ECO:0000313" key="2">
    <source>
        <dbReference type="EMBL" id="MBI5249109.1"/>
    </source>
</evidence>
<organism evidence="2 3">
    <name type="scientific">Desulfomonile tiedjei</name>
    <dbReference type="NCBI Taxonomy" id="2358"/>
    <lineage>
        <taxon>Bacteria</taxon>
        <taxon>Pseudomonadati</taxon>
        <taxon>Thermodesulfobacteriota</taxon>
        <taxon>Desulfomonilia</taxon>
        <taxon>Desulfomonilales</taxon>
        <taxon>Desulfomonilaceae</taxon>
        <taxon>Desulfomonile</taxon>
    </lineage>
</organism>
<evidence type="ECO:0000256" key="1">
    <source>
        <dbReference type="SAM" id="MobiDB-lite"/>
    </source>
</evidence>
<protein>
    <submittedName>
        <fullName evidence="2">Sel1 repeat family protein</fullName>
    </submittedName>
</protein>
<dbReference type="InterPro" id="IPR011990">
    <property type="entry name" value="TPR-like_helical_dom_sf"/>
</dbReference>